<reference evidence="4" key="1">
    <citation type="submission" date="2008-01" db="EMBL/GenBank/DDBJ databases">
        <authorList>
            <person name="Fulton L."/>
            <person name="Clifton S."/>
            <person name="Fulton B."/>
            <person name="Xu J."/>
            <person name="Minx P."/>
            <person name="Pepin K.H."/>
            <person name="Johnson M."/>
            <person name="Thiruvilangam P."/>
            <person name="Bhonagiri V."/>
            <person name="Nash W.E."/>
            <person name="Mardis E.R."/>
            <person name="Wilson R.K."/>
        </authorList>
    </citation>
    <scope>NUCLEOTIDE SEQUENCE [LARGE SCALE GENOMIC DNA]</scope>
    <source>
        <strain evidence="4">DSM 17244</strain>
    </source>
</reference>
<organism evidence="4 5">
    <name type="scientific">Anaerofustis stercorihominis DSM 17244</name>
    <dbReference type="NCBI Taxonomy" id="445971"/>
    <lineage>
        <taxon>Bacteria</taxon>
        <taxon>Bacillati</taxon>
        <taxon>Bacillota</taxon>
        <taxon>Clostridia</taxon>
        <taxon>Eubacteriales</taxon>
        <taxon>Eubacteriaceae</taxon>
        <taxon>Anaerofustis</taxon>
    </lineage>
</organism>
<keyword evidence="1" id="KW-0812">Transmembrane</keyword>
<dbReference type="Pfam" id="PF09862">
    <property type="entry name" value="DUF2089"/>
    <property type="match status" value="1"/>
</dbReference>
<comment type="caution">
    <text evidence="4">The sequence shown here is derived from an EMBL/GenBank/DDBJ whole genome shotgun (WGS) entry which is preliminary data.</text>
</comment>
<evidence type="ECO:0000259" key="2">
    <source>
        <dbReference type="Pfam" id="PF09862"/>
    </source>
</evidence>
<dbReference type="STRING" id="445971.ANASTE_02132"/>
<proteinExistence type="predicted"/>
<dbReference type="AlphaFoldDB" id="B1CAE3"/>
<feature type="domain" description="DUF2089" evidence="2">
    <location>
        <begin position="82"/>
        <end position="128"/>
    </location>
</feature>
<gene>
    <name evidence="4" type="ORF">ANASTE_02132</name>
</gene>
<keyword evidence="1" id="KW-0472">Membrane</keyword>
<keyword evidence="1" id="KW-1133">Transmembrane helix</keyword>
<evidence type="ECO:0000313" key="4">
    <source>
        <dbReference type="EMBL" id="EDS72416.1"/>
    </source>
</evidence>
<evidence type="ECO:0000313" key="5">
    <source>
        <dbReference type="Proteomes" id="UP000005178"/>
    </source>
</evidence>
<protein>
    <recommendedName>
        <fullName evidence="6">DUF2089 domain-containing protein</fullName>
    </recommendedName>
</protein>
<feature type="transmembrane region" description="Helical" evidence="1">
    <location>
        <begin position="7"/>
        <end position="32"/>
    </location>
</feature>
<accession>B1CAE3</accession>
<dbReference type="InterPro" id="IPR018658">
    <property type="entry name" value="DUF2089"/>
</dbReference>
<dbReference type="HOGENOM" id="CLU_132137_0_0_9"/>
<keyword evidence="5" id="KW-1185">Reference proteome</keyword>
<dbReference type="EMBL" id="ABIL02000006">
    <property type="protein sequence ID" value="EDS72416.1"/>
    <property type="molecule type" value="Genomic_DNA"/>
</dbReference>
<sequence>MIKYFKVLINIFNILIKYINIYIDIFNILYYICIKEKGRECMKKVISRCPVCNSELAVTRLKCDSCETVIENSFRLSKFDYLSDEDLYFAETFIRCRGNIKEVEKELGISYPTVRAKLDSVIKKLGYETETNEESAKKEEVLRALENGEITAEQAIEQLK</sequence>
<evidence type="ECO:0000259" key="3">
    <source>
        <dbReference type="Pfam" id="PF22747"/>
    </source>
</evidence>
<reference evidence="4" key="2">
    <citation type="submission" date="2013-08" db="EMBL/GenBank/DDBJ databases">
        <title>Draft genome sequence of Anaerofustis stercorihominis (DSM 17244).</title>
        <authorList>
            <person name="Sudarsanam P."/>
            <person name="Ley R."/>
            <person name="Guruge J."/>
            <person name="Turnbaugh P.J."/>
            <person name="Mahowald M."/>
            <person name="Liep D."/>
            <person name="Gordon J."/>
        </authorList>
    </citation>
    <scope>NUCLEOTIDE SEQUENCE</scope>
    <source>
        <strain evidence="4">DSM 17244</strain>
    </source>
</reference>
<name>B1CAE3_9FIRM</name>
<evidence type="ECO:0008006" key="6">
    <source>
        <dbReference type="Google" id="ProtNLM"/>
    </source>
</evidence>
<dbReference type="eggNOG" id="COG3877">
    <property type="taxonomic scope" value="Bacteria"/>
</dbReference>
<dbReference type="Proteomes" id="UP000005178">
    <property type="component" value="Unassembled WGS sequence"/>
</dbReference>
<dbReference type="InterPro" id="IPR053957">
    <property type="entry name" value="DUF2089_Zn_ribbon"/>
</dbReference>
<feature type="domain" description="DUF2089" evidence="3">
    <location>
        <begin position="49"/>
        <end position="80"/>
    </location>
</feature>
<evidence type="ECO:0000256" key="1">
    <source>
        <dbReference type="SAM" id="Phobius"/>
    </source>
</evidence>
<dbReference type="Pfam" id="PF22747">
    <property type="entry name" value="Zn_ribbon_DUF2089"/>
    <property type="match status" value="1"/>
</dbReference>